<keyword evidence="3" id="KW-1185">Reference proteome</keyword>
<evidence type="ECO:0000313" key="2">
    <source>
        <dbReference type="EMBL" id="KAF0710104.1"/>
    </source>
</evidence>
<organism evidence="2 3">
    <name type="scientific">Aphis craccivora</name>
    <name type="common">Cowpea aphid</name>
    <dbReference type="NCBI Taxonomy" id="307492"/>
    <lineage>
        <taxon>Eukaryota</taxon>
        <taxon>Metazoa</taxon>
        <taxon>Ecdysozoa</taxon>
        <taxon>Arthropoda</taxon>
        <taxon>Hexapoda</taxon>
        <taxon>Insecta</taxon>
        <taxon>Pterygota</taxon>
        <taxon>Neoptera</taxon>
        <taxon>Paraneoptera</taxon>
        <taxon>Hemiptera</taxon>
        <taxon>Sternorrhyncha</taxon>
        <taxon>Aphidomorpha</taxon>
        <taxon>Aphidoidea</taxon>
        <taxon>Aphididae</taxon>
        <taxon>Aphidini</taxon>
        <taxon>Aphis</taxon>
        <taxon>Aphis</taxon>
    </lineage>
</organism>
<feature type="non-terminal residue" evidence="2">
    <location>
        <position position="1"/>
    </location>
</feature>
<sequence>KSRNKVSVGEPAEGSLETGPRRRRTRAGLARASSDHVAASARPTHVDDRPRAATPDRASTERWLPSKDQSRPRRRTVSSQNENKKKHPTPNGGSLGSWIDEDRSYLRVVV</sequence>
<feature type="compositionally biased region" description="Basic and acidic residues" evidence="1">
    <location>
        <begin position="58"/>
        <end position="71"/>
    </location>
</feature>
<dbReference type="Proteomes" id="UP000478052">
    <property type="component" value="Unassembled WGS sequence"/>
</dbReference>
<evidence type="ECO:0000256" key="1">
    <source>
        <dbReference type="SAM" id="MobiDB-lite"/>
    </source>
</evidence>
<proteinExistence type="predicted"/>
<accession>A0A6G0VV61</accession>
<protein>
    <submittedName>
        <fullName evidence="2">Uncharacterized protein</fullName>
    </submittedName>
</protein>
<feature type="region of interest" description="Disordered" evidence="1">
    <location>
        <begin position="1"/>
        <end position="103"/>
    </location>
</feature>
<gene>
    <name evidence="2" type="ORF">FWK35_00029303</name>
</gene>
<evidence type="ECO:0000313" key="3">
    <source>
        <dbReference type="Proteomes" id="UP000478052"/>
    </source>
</evidence>
<dbReference type="EMBL" id="VUJU01011736">
    <property type="protein sequence ID" value="KAF0710104.1"/>
    <property type="molecule type" value="Genomic_DNA"/>
</dbReference>
<name>A0A6G0VV61_APHCR</name>
<dbReference type="AlphaFoldDB" id="A0A6G0VV61"/>
<reference evidence="2 3" key="1">
    <citation type="submission" date="2019-08" db="EMBL/GenBank/DDBJ databases">
        <title>Whole genome of Aphis craccivora.</title>
        <authorList>
            <person name="Voronova N.V."/>
            <person name="Shulinski R.S."/>
            <person name="Bandarenka Y.V."/>
            <person name="Zhorov D.G."/>
            <person name="Warner D."/>
        </authorList>
    </citation>
    <scope>NUCLEOTIDE SEQUENCE [LARGE SCALE GENOMIC DNA]</scope>
    <source>
        <strain evidence="2">180601</strain>
        <tissue evidence="2">Whole Body</tissue>
    </source>
</reference>
<comment type="caution">
    <text evidence="2">The sequence shown here is derived from an EMBL/GenBank/DDBJ whole genome shotgun (WGS) entry which is preliminary data.</text>
</comment>